<reference evidence="1 2" key="1">
    <citation type="submission" date="2019-03" db="EMBL/GenBank/DDBJ databases">
        <title>Genomic Encyclopedia of Type Strains, Phase IV (KMG-IV): sequencing the most valuable type-strain genomes for metagenomic binning, comparative biology and taxonomic classification.</title>
        <authorList>
            <person name="Goeker M."/>
        </authorList>
    </citation>
    <scope>NUCLEOTIDE SEQUENCE [LARGE SCALE GENOMIC DNA]</scope>
    <source>
        <strain evidence="1 2">DSM 28559</strain>
    </source>
</reference>
<dbReference type="EMBL" id="SLXA01000004">
    <property type="protein sequence ID" value="TCO85051.1"/>
    <property type="molecule type" value="Genomic_DNA"/>
</dbReference>
<comment type="caution">
    <text evidence="1">The sequence shown here is derived from an EMBL/GenBank/DDBJ whole genome shotgun (WGS) entry which is preliminary data.</text>
</comment>
<sequence length="302" mass="35291">MFMRDYVTLSIETHLFFARIMKEHALFLKAGFPCCEKDFIEEAEYFLRKFEELLNDTLKISAGNVHESVLNSNELITEFTIPAERKTEALSGIAIDSKISKKTQALHYGCLCEENQPLYEPVSCINERAHELLNGFIRFKERILCEVNHCQLYTANYPLLIEHIMREARLYRDILMRITSNRNICYQNLYETEAFWNQIMMEHAWFIRGLLDPSETALIETADDFSKKYAQLLETACRQDRRANRMTEKALKETLKYRDFKAAGAKGILDCQISSIILPLLADHVLREANHYIRVLETGRTR</sequence>
<dbReference type="SUPFAM" id="SSF158430">
    <property type="entry name" value="Bacillus cereus metalloprotein-like"/>
    <property type="match status" value="2"/>
</dbReference>
<organism evidence="1 2">
    <name type="scientific">Frisingicoccus caecimuris</name>
    <dbReference type="NCBI Taxonomy" id="1796636"/>
    <lineage>
        <taxon>Bacteria</taxon>
        <taxon>Bacillati</taxon>
        <taxon>Bacillota</taxon>
        <taxon>Clostridia</taxon>
        <taxon>Lachnospirales</taxon>
        <taxon>Lachnospiraceae</taxon>
        <taxon>Frisingicoccus</taxon>
    </lineage>
</organism>
<dbReference type="Proteomes" id="UP000295711">
    <property type="component" value="Unassembled WGS sequence"/>
</dbReference>
<proteinExistence type="predicted"/>
<dbReference type="InterPro" id="IPR021328">
    <property type="entry name" value="CotB-like"/>
</dbReference>
<accession>A0A4R2LCY5</accession>
<protein>
    <submittedName>
        <fullName evidence="1">DUF2935 family protein</fullName>
    </submittedName>
</protein>
<evidence type="ECO:0000313" key="1">
    <source>
        <dbReference type="EMBL" id="TCO85051.1"/>
    </source>
</evidence>
<dbReference type="Gene3D" id="1.20.1260.120">
    <property type="entry name" value="Protein of unknown function DUF2935"/>
    <property type="match status" value="1"/>
</dbReference>
<keyword evidence="2" id="KW-1185">Reference proteome</keyword>
<dbReference type="AlphaFoldDB" id="A0A4R2LCY5"/>
<evidence type="ECO:0000313" key="2">
    <source>
        <dbReference type="Proteomes" id="UP000295711"/>
    </source>
</evidence>
<name>A0A4R2LCY5_9FIRM</name>
<gene>
    <name evidence="1" type="ORF">EV212_104105</name>
</gene>
<dbReference type="Pfam" id="PF11155">
    <property type="entry name" value="DUF2935"/>
    <property type="match status" value="2"/>
</dbReference>